<accession>A0AAD7ANB8</accession>
<comment type="caution">
    <text evidence="1">The sequence shown here is derived from an EMBL/GenBank/DDBJ whole genome shotgun (WGS) entry which is preliminary data.</text>
</comment>
<dbReference type="AlphaFoldDB" id="A0AAD7ANB8"/>
<name>A0AAD7ANB8_9AGAR</name>
<dbReference type="Proteomes" id="UP001218218">
    <property type="component" value="Unassembled WGS sequence"/>
</dbReference>
<sequence>MGVANPSASTRPPKQWVIRGVSKFLAQRINAIDHILMLHLGQVSLKESRNIHKLRAFINGVEYVWKPGHAWDTDEEQ</sequence>
<dbReference type="EMBL" id="JARIHO010000003">
    <property type="protein sequence ID" value="KAJ7363853.1"/>
    <property type="molecule type" value="Genomic_DNA"/>
</dbReference>
<evidence type="ECO:0000313" key="1">
    <source>
        <dbReference type="EMBL" id="KAJ7363853.1"/>
    </source>
</evidence>
<organism evidence="1 2">
    <name type="scientific">Mycena albidolilacea</name>
    <dbReference type="NCBI Taxonomy" id="1033008"/>
    <lineage>
        <taxon>Eukaryota</taxon>
        <taxon>Fungi</taxon>
        <taxon>Dikarya</taxon>
        <taxon>Basidiomycota</taxon>
        <taxon>Agaricomycotina</taxon>
        <taxon>Agaricomycetes</taxon>
        <taxon>Agaricomycetidae</taxon>
        <taxon>Agaricales</taxon>
        <taxon>Marasmiineae</taxon>
        <taxon>Mycenaceae</taxon>
        <taxon>Mycena</taxon>
    </lineage>
</organism>
<reference evidence="1" key="1">
    <citation type="submission" date="2023-03" db="EMBL/GenBank/DDBJ databases">
        <title>Massive genome expansion in bonnet fungi (Mycena s.s.) driven by repeated elements and novel gene families across ecological guilds.</title>
        <authorList>
            <consortium name="Lawrence Berkeley National Laboratory"/>
            <person name="Harder C.B."/>
            <person name="Miyauchi S."/>
            <person name="Viragh M."/>
            <person name="Kuo A."/>
            <person name="Thoen E."/>
            <person name="Andreopoulos B."/>
            <person name="Lu D."/>
            <person name="Skrede I."/>
            <person name="Drula E."/>
            <person name="Henrissat B."/>
            <person name="Morin E."/>
            <person name="Kohler A."/>
            <person name="Barry K."/>
            <person name="LaButti K."/>
            <person name="Morin E."/>
            <person name="Salamov A."/>
            <person name="Lipzen A."/>
            <person name="Mereny Z."/>
            <person name="Hegedus B."/>
            <person name="Baldrian P."/>
            <person name="Stursova M."/>
            <person name="Weitz H."/>
            <person name="Taylor A."/>
            <person name="Grigoriev I.V."/>
            <person name="Nagy L.G."/>
            <person name="Martin F."/>
            <person name="Kauserud H."/>
        </authorList>
    </citation>
    <scope>NUCLEOTIDE SEQUENCE</scope>
    <source>
        <strain evidence="1">CBHHK002</strain>
    </source>
</reference>
<protein>
    <submittedName>
        <fullName evidence="1">Uncharacterized protein</fullName>
    </submittedName>
</protein>
<evidence type="ECO:0000313" key="2">
    <source>
        <dbReference type="Proteomes" id="UP001218218"/>
    </source>
</evidence>
<proteinExistence type="predicted"/>
<gene>
    <name evidence="1" type="ORF">DFH08DRAFT_949486</name>
</gene>
<keyword evidence="2" id="KW-1185">Reference proteome</keyword>